<name>A0ABY7YNX4_9HYPH</name>
<dbReference type="RefSeq" id="WP_282219141.1">
    <property type="nucleotide sequence ID" value="NZ_CP118246.1"/>
</dbReference>
<evidence type="ECO:0000313" key="1">
    <source>
        <dbReference type="EMBL" id="WDR02739.1"/>
    </source>
</evidence>
<dbReference type="Proteomes" id="UP001220530">
    <property type="component" value="Chromosome"/>
</dbReference>
<sequence length="181" mass="19729">MKRLLIWLSGGVLLGGIIHLIVILTLPALAEHTVWTRIESLNAKNTIVLLPQVKPGQPNPLGLDPGLSYGVCQLDLANGPAYLNGTLPDAFWSIAIYDRDGTIEYATTNRDGIGKTLQMGIFNSRQTRLLAEQQIDIAEGLLIIEASTDDLFVVVRLAPPHRAVRPRYERALSAISCGPKP</sequence>
<dbReference type="EMBL" id="CP118246">
    <property type="protein sequence ID" value="WDR02739.1"/>
    <property type="molecule type" value="Genomic_DNA"/>
</dbReference>
<evidence type="ECO:0008006" key="3">
    <source>
        <dbReference type="Google" id="ProtNLM"/>
    </source>
</evidence>
<reference evidence="1 2" key="1">
    <citation type="submission" date="2023-02" db="EMBL/GenBank/DDBJ databases">
        <title>Devosia algicola sp. nov., isolated from the phycosphere of marine algae.</title>
        <authorList>
            <person name="Kim J.M."/>
            <person name="Lee J.K."/>
            <person name="Choi B.J."/>
            <person name="Bayburt H."/>
            <person name="Jeon C.O."/>
        </authorList>
    </citation>
    <scope>NUCLEOTIDE SEQUENCE [LARGE SCALE GENOMIC DNA]</scope>
    <source>
        <strain evidence="1 2">G20-9</strain>
    </source>
</reference>
<protein>
    <recommendedName>
        <fullName evidence="3">DUF1254 domain-containing protein</fullName>
    </recommendedName>
</protein>
<proteinExistence type="predicted"/>
<gene>
    <name evidence="1" type="ORF">PSQ19_00395</name>
</gene>
<evidence type="ECO:0000313" key="2">
    <source>
        <dbReference type="Proteomes" id="UP001220530"/>
    </source>
</evidence>
<keyword evidence="2" id="KW-1185">Reference proteome</keyword>
<organism evidence="1 2">
    <name type="scientific">Devosia algicola</name>
    <dbReference type="NCBI Taxonomy" id="3026418"/>
    <lineage>
        <taxon>Bacteria</taxon>
        <taxon>Pseudomonadati</taxon>
        <taxon>Pseudomonadota</taxon>
        <taxon>Alphaproteobacteria</taxon>
        <taxon>Hyphomicrobiales</taxon>
        <taxon>Devosiaceae</taxon>
        <taxon>Devosia</taxon>
    </lineage>
</organism>
<accession>A0ABY7YNX4</accession>